<keyword evidence="2" id="KW-0805">Transcription regulation</keyword>
<reference evidence="5 6" key="1">
    <citation type="submission" date="2022-05" db="EMBL/GenBank/DDBJ databases">
        <title>Flavobacterium sp., isolated from activated sludge.</title>
        <authorList>
            <person name="Ran Q."/>
        </authorList>
    </citation>
    <scope>NUCLEOTIDE SEQUENCE [LARGE SCALE GENOMIC DNA]</scope>
    <source>
        <strain evidence="5 6">HXWNR69</strain>
    </source>
</reference>
<evidence type="ECO:0000256" key="2">
    <source>
        <dbReference type="ARBA" id="ARBA00023015"/>
    </source>
</evidence>
<dbReference type="InterPro" id="IPR036735">
    <property type="entry name" value="NGN_dom_sf"/>
</dbReference>
<evidence type="ECO:0000259" key="4">
    <source>
        <dbReference type="SMART" id="SM00738"/>
    </source>
</evidence>
<dbReference type="SMART" id="SM00738">
    <property type="entry name" value="NGN"/>
    <property type="match status" value="1"/>
</dbReference>
<organism evidence="5 6">
    <name type="scientific">Flavobacterium fragile</name>
    <dbReference type="NCBI Taxonomy" id="2949085"/>
    <lineage>
        <taxon>Bacteria</taxon>
        <taxon>Pseudomonadati</taxon>
        <taxon>Bacteroidota</taxon>
        <taxon>Flavobacteriia</taxon>
        <taxon>Flavobacteriales</taxon>
        <taxon>Flavobacteriaceae</taxon>
        <taxon>Flavobacterium</taxon>
    </lineage>
</organism>
<dbReference type="Pfam" id="PF02357">
    <property type="entry name" value="NusG"/>
    <property type="match status" value="1"/>
</dbReference>
<comment type="caution">
    <text evidence="5">The sequence shown here is derived from an EMBL/GenBank/DDBJ whole genome shotgun (WGS) entry which is preliminary data.</text>
</comment>
<accession>A0ABT0TIC4</accession>
<dbReference type="RefSeq" id="WP_250582311.1">
    <property type="nucleotide sequence ID" value="NZ_JAMLJN010000008.1"/>
</dbReference>
<dbReference type="CDD" id="cd09895">
    <property type="entry name" value="NGN_SP_UpxY"/>
    <property type="match status" value="1"/>
</dbReference>
<evidence type="ECO:0000313" key="5">
    <source>
        <dbReference type="EMBL" id="MCL9770704.1"/>
    </source>
</evidence>
<dbReference type="PANTHER" id="PTHR30265">
    <property type="entry name" value="RHO-INTERACTING TRANSCRIPTION TERMINATION FACTOR NUSG"/>
    <property type="match status" value="1"/>
</dbReference>
<protein>
    <submittedName>
        <fullName evidence="5">UpxY family transcription antiterminator</fullName>
    </submittedName>
</protein>
<dbReference type="PANTHER" id="PTHR30265:SF4">
    <property type="entry name" value="KOW MOTIF FAMILY PROTEIN, EXPRESSED"/>
    <property type="match status" value="1"/>
</dbReference>
<dbReference type="EMBL" id="JAMLJN010000008">
    <property type="protein sequence ID" value="MCL9770704.1"/>
    <property type="molecule type" value="Genomic_DNA"/>
</dbReference>
<evidence type="ECO:0000256" key="1">
    <source>
        <dbReference type="ARBA" id="ARBA00022814"/>
    </source>
</evidence>
<evidence type="ECO:0000313" key="6">
    <source>
        <dbReference type="Proteomes" id="UP001203342"/>
    </source>
</evidence>
<keyword evidence="6" id="KW-1185">Reference proteome</keyword>
<keyword evidence="1" id="KW-0889">Transcription antitermination</keyword>
<feature type="domain" description="NusG-like N-terminal" evidence="4">
    <location>
        <begin position="1"/>
        <end position="97"/>
    </location>
</feature>
<sequence length="155" mass="17746">MNWYVLYTKARNEKKVADRLTQLGVENYCPMVEEVKQWSDRKKKVSCPLFSSYVFVRLPEHERDVVFQVPGVVRYLFWLGKPAVVAAAEIADLQRRLLEGYQKVTVAALERGSVITLDSGYFKGQEAVVDEVRGRRVRVCLTGLGLYVVLERSDS</sequence>
<gene>
    <name evidence="5" type="ORF">NAT47_09760</name>
</gene>
<proteinExistence type="predicted"/>
<dbReference type="InterPro" id="IPR006645">
    <property type="entry name" value="NGN-like_dom"/>
</dbReference>
<evidence type="ECO:0000256" key="3">
    <source>
        <dbReference type="ARBA" id="ARBA00023163"/>
    </source>
</evidence>
<dbReference type="NCBIfam" id="NF033644">
    <property type="entry name" value="antiterm_UpxY"/>
    <property type="match status" value="1"/>
</dbReference>
<name>A0ABT0TIC4_9FLAO</name>
<dbReference type="InterPro" id="IPR043425">
    <property type="entry name" value="NusG-like"/>
</dbReference>
<dbReference type="Gene3D" id="3.30.70.940">
    <property type="entry name" value="NusG, N-terminal domain"/>
    <property type="match status" value="1"/>
</dbReference>
<dbReference type="Proteomes" id="UP001203342">
    <property type="component" value="Unassembled WGS sequence"/>
</dbReference>
<keyword evidence="3" id="KW-0804">Transcription</keyword>
<dbReference type="SUPFAM" id="SSF82679">
    <property type="entry name" value="N-utilization substance G protein NusG, N-terminal domain"/>
    <property type="match status" value="1"/>
</dbReference>